<proteinExistence type="predicted"/>
<evidence type="ECO:0000313" key="1">
    <source>
        <dbReference type="EMBL" id="GFA27117.1"/>
    </source>
</evidence>
<dbReference type="EMBL" id="BKCJ010395946">
    <property type="protein sequence ID" value="GFA27117.1"/>
    <property type="molecule type" value="Genomic_DNA"/>
</dbReference>
<dbReference type="AlphaFoldDB" id="A0A699JE95"/>
<name>A0A699JE95_TANCI</name>
<comment type="caution">
    <text evidence="1">The sequence shown here is derived from an EMBL/GenBank/DDBJ whole genome shotgun (WGS) entry which is preliminary data.</text>
</comment>
<organism evidence="1">
    <name type="scientific">Tanacetum cinerariifolium</name>
    <name type="common">Dalmatian daisy</name>
    <name type="synonym">Chrysanthemum cinerariifolium</name>
    <dbReference type="NCBI Taxonomy" id="118510"/>
    <lineage>
        <taxon>Eukaryota</taxon>
        <taxon>Viridiplantae</taxon>
        <taxon>Streptophyta</taxon>
        <taxon>Embryophyta</taxon>
        <taxon>Tracheophyta</taxon>
        <taxon>Spermatophyta</taxon>
        <taxon>Magnoliopsida</taxon>
        <taxon>eudicotyledons</taxon>
        <taxon>Gunneridae</taxon>
        <taxon>Pentapetalae</taxon>
        <taxon>asterids</taxon>
        <taxon>campanulids</taxon>
        <taxon>Asterales</taxon>
        <taxon>Asteraceae</taxon>
        <taxon>Asteroideae</taxon>
        <taxon>Anthemideae</taxon>
        <taxon>Anthemidinae</taxon>
        <taxon>Tanacetum</taxon>
    </lineage>
</organism>
<protein>
    <submittedName>
        <fullName evidence="1">Patatin-like protein 6</fullName>
    </submittedName>
</protein>
<reference evidence="1" key="1">
    <citation type="journal article" date="2019" name="Sci. Rep.">
        <title>Draft genome of Tanacetum cinerariifolium, the natural source of mosquito coil.</title>
        <authorList>
            <person name="Yamashiro T."/>
            <person name="Shiraishi A."/>
            <person name="Satake H."/>
            <person name="Nakayama K."/>
        </authorList>
    </citation>
    <scope>NUCLEOTIDE SEQUENCE</scope>
</reference>
<accession>A0A699JE95</accession>
<gene>
    <name evidence="1" type="ORF">Tci_599089</name>
</gene>
<sequence>MFEGGYGYGEVVKVWKGGEWCRPMARDAGDASADMVDHAVDMAFGQNRGSKSLTYDELDYLLCGHTELWEADKLVEHIKFDHVTLLRALQ</sequence>